<dbReference type="SUPFAM" id="SSF54427">
    <property type="entry name" value="NTF2-like"/>
    <property type="match status" value="1"/>
</dbReference>
<dbReference type="OrthoDB" id="5146008at2"/>
<evidence type="ECO:0000259" key="1">
    <source>
        <dbReference type="Pfam" id="PF14534"/>
    </source>
</evidence>
<dbReference type="Proteomes" id="UP000327191">
    <property type="component" value="Unassembled WGS sequence"/>
</dbReference>
<reference evidence="2 3" key="1">
    <citation type="submission" date="2019-09" db="EMBL/GenBank/DDBJ databases">
        <authorList>
            <person name="Chandra G."/>
            <person name="Truman W A."/>
        </authorList>
    </citation>
    <scope>NUCLEOTIDE SEQUENCE [LARGE SCALE GENOMIC DNA]</scope>
    <source>
        <strain evidence="2">PS938</strain>
    </source>
</reference>
<evidence type="ECO:0000313" key="2">
    <source>
        <dbReference type="EMBL" id="VVP75061.1"/>
    </source>
</evidence>
<dbReference type="InterPro" id="IPR027843">
    <property type="entry name" value="DUF4440"/>
</dbReference>
<sequence length="131" mass="14718">MTNTASLTSESSKIFQVLSAYHAAMVEADTIELEHLLEVDYSLVHITGYLQPKQEWLDLVVSGNFNYHRIELDQNSLEISVAGINATVKGRGIFDATINGMNAPWKLKFSLQLRKHGDHWKLAKAHYATFG</sequence>
<name>A0A5E7RKJ6_PSEFL</name>
<dbReference type="Gene3D" id="3.10.450.50">
    <property type="match status" value="1"/>
</dbReference>
<dbReference type="RefSeq" id="WP_150671742.1">
    <property type="nucleotide sequence ID" value="NZ_CABVJE010000001.1"/>
</dbReference>
<dbReference type="Pfam" id="PF14534">
    <property type="entry name" value="DUF4440"/>
    <property type="match status" value="1"/>
</dbReference>
<organism evidence="2 3">
    <name type="scientific">Pseudomonas fluorescens</name>
    <dbReference type="NCBI Taxonomy" id="294"/>
    <lineage>
        <taxon>Bacteria</taxon>
        <taxon>Pseudomonadati</taxon>
        <taxon>Pseudomonadota</taxon>
        <taxon>Gammaproteobacteria</taxon>
        <taxon>Pseudomonadales</taxon>
        <taxon>Pseudomonadaceae</taxon>
        <taxon>Pseudomonas</taxon>
    </lineage>
</organism>
<evidence type="ECO:0000313" key="3">
    <source>
        <dbReference type="Proteomes" id="UP000327191"/>
    </source>
</evidence>
<dbReference type="EMBL" id="CABVJE010000001">
    <property type="protein sequence ID" value="VVP75061.1"/>
    <property type="molecule type" value="Genomic_DNA"/>
</dbReference>
<gene>
    <name evidence="2" type="ORF">PS938_00139</name>
</gene>
<protein>
    <recommendedName>
        <fullName evidence="1">DUF4440 domain-containing protein</fullName>
    </recommendedName>
</protein>
<accession>A0A5E7RKJ6</accession>
<feature type="domain" description="DUF4440" evidence="1">
    <location>
        <begin position="15"/>
        <end position="122"/>
    </location>
</feature>
<dbReference type="InterPro" id="IPR032710">
    <property type="entry name" value="NTF2-like_dom_sf"/>
</dbReference>
<proteinExistence type="predicted"/>
<dbReference type="AlphaFoldDB" id="A0A5E7RKJ6"/>